<dbReference type="InterPro" id="IPR001810">
    <property type="entry name" value="F-box_dom"/>
</dbReference>
<dbReference type="GO" id="GO:0005737">
    <property type="term" value="C:cytoplasm"/>
    <property type="evidence" value="ECO:0007669"/>
    <property type="project" value="TreeGrafter"/>
</dbReference>
<feature type="domain" description="F-box" evidence="1">
    <location>
        <begin position="15"/>
        <end position="52"/>
    </location>
</feature>
<dbReference type="PANTHER" id="PTHR13382">
    <property type="entry name" value="MITOCHONDRIAL ATP SYNTHASE COUPLING FACTOR B"/>
    <property type="match status" value="1"/>
</dbReference>
<protein>
    <recommendedName>
        <fullName evidence="1">F-box domain-containing protein</fullName>
    </recommendedName>
</protein>
<dbReference type="VEuPathDB" id="VectorBase:PPAPM1_005433"/>
<dbReference type="Proteomes" id="UP000092462">
    <property type="component" value="Unassembled WGS sequence"/>
</dbReference>
<evidence type="ECO:0000259" key="1">
    <source>
        <dbReference type="Pfam" id="PF00646"/>
    </source>
</evidence>
<dbReference type="EMBL" id="AJVK01036273">
    <property type="status" value="NOT_ANNOTATED_CDS"/>
    <property type="molecule type" value="Genomic_DNA"/>
</dbReference>
<dbReference type="InterPro" id="IPR032675">
    <property type="entry name" value="LRR_dom_sf"/>
</dbReference>
<dbReference type="EnsemblMetazoa" id="PPAI009148-RA">
    <property type="protein sequence ID" value="PPAI009148-PA"/>
    <property type="gene ID" value="PPAI009148"/>
</dbReference>
<reference evidence="2" key="1">
    <citation type="submission" date="2022-08" db="UniProtKB">
        <authorList>
            <consortium name="EnsemblMetazoa"/>
        </authorList>
    </citation>
    <scope>IDENTIFICATION</scope>
    <source>
        <strain evidence="2">Israel</strain>
    </source>
</reference>
<dbReference type="GeneID" id="129806366"/>
<proteinExistence type="predicted"/>
<accession>A0A1B0DLA8</accession>
<dbReference type="Gene3D" id="3.80.10.10">
    <property type="entry name" value="Ribonuclease Inhibitor"/>
    <property type="match status" value="1"/>
</dbReference>
<dbReference type="Pfam" id="PF00646">
    <property type="entry name" value="F-box"/>
    <property type="match status" value="1"/>
</dbReference>
<sequence>MEDQDVITTHCRSIFDLPVEDIVITHIAKYLTLVDIFNFRTCSRDSRDLANKMLAGRDEVALTQVTETCGEMAFRVIVQNCRKLKKFRLHFLTWLTDELLIEFLQNNPLLEMVEFYYCQNVTCEGLRPLVSCKNIVSLWLALMKCDDKLLQDISLHNNNLIEVNLSSVWKVSAECLVEFFKRQPQLHVIFMPSLEDGQQVVRTIIEHCPNIRNFCIMDCEPVTDDLVLEIIQKCSNLKVLCLPWFYSTEIMSKEVKRKMEKKKIYLGDPGQPYFRVGKFEYLYHPWFIHRDCWHKEQRCVNLEGVRKWRATPWP</sequence>
<evidence type="ECO:0000313" key="2">
    <source>
        <dbReference type="EnsemblMetazoa" id="PPAI009148-PA"/>
    </source>
</evidence>
<name>A0A1B0DLA8_PHLPP</name>
<dbReference type="SMART" id="SM00367">
    <property type="entry name" value="LRR_CC"/>
    <property type="match status" value="3"/>
</dbReference>
<organism evidence="2 3">
    <name type="scientific">Phlebotomus papatasi</name>
    <name type="common">Sandfly</name>
    <dbReference type="NCBI Taxonomy" id="29031"/>
    <lineage>
        <taxon>Eukaryota</taxon>
        <taxon>Metazoa</taxon>
        <taxon>Ecdysozoa</taxon>
        <taxon>Arthropoda</taxon>
        <taxon>Hexapoda</taxon>
        <taxon>Insecta</taxon>
        <taxon>Pterygota</taxon>
        <taxon>Neoptera</taxon>
        <taxon>Endopterygota</taxon>
        <taxon>Diptera</taxon>
        <taxon>Nematocera</taxon>
        <taxon>Psychodoidea</taxon>
        <taxon>Psychodidae</taxon>
        <taxon>Phlebotomus</taxon>
        <taxon>Phlebotomus</taxon>
    </lineage>
</organism>
<dbReference type="AlphaFoldDB" id="A0A1B0DLA8"/>
<evidence type="ECO:0000313" key="3">
    <source>
        <dbReference type="Proteomes" id="UP000092462"/>
    </source>
</evidence>
<dbReference type="KEGG" id="ppap:129806366"/>
<dbReference type="InterPro" id="IPR050648">
    <property type="entry name" value="F-box_LRR-repeat"/>
</dbReference>
<dbReference type="PANTHER" id="PTHR13382:SF69">
    <property type="entry name" value="FI18408P1"/>
    <property type="match status" value="1"/>
</dbReference>
<dbReference type="VEuPathDB" id="VectorBase:PPAI009148"/>
<dbReference type="OrthoDB" id="10257471at2759"/>
<dbReference type="SUPFAM" id="SSF52047">
    <property type="entry name" value="RNI-like"/>
    <property type="match status" value="1"/>
</dbReference>
<dbReference type="RefSeq" id="XP_055710896.1">
    <property type="nucleotide sequence ID" value="XM_055854921.1"/>
</dbReference>
<dbReference type="InterPro" id="IPR006553">
    <property type="entry name" value="Leu-rich_rpt_Cys-con_subtyp"/>
</dbReference>
<keyword evidence="3" id="KW-1185">Reference proteome</keyword>